<dbReference type="PANTHER" id="PTHR46543">
    <property type="entry name" value="ZINC FINGER CCHC DOMAIN-CONTAINING PROTEIN 7"/>
    <property type="match status" value="1"/>
</dbReference>
<dbReference type="PANTHER" id="PTHR46543:SF1">
    <property type="entry name" value="ZINC FINGER CCHC DOMAIN-CONTAINING PROTEIN 7"/>
    <property type="match status" value="1"/>
</dbReference>
<evidence type="ECO:0000256" key="8">
    <source>
        <dbReference type="ARBA" id="ARBA00043023"/>
    </source>
</evidence>
<accession>A0A8J5JZ78</accession>
<feature type="domain" description="CCHC-type" evidence="12">
    <location>
        <begin position="456"/>
        <end position="472"/>
    </location>
</feature>
<protein>
    <recommendedName>
        <fullName evidence="7">Zinc finger CCHC domain-containing protein 7</fullName>
    </recommendedName>
    <alternativeName>
        <fullName evidence="8">TRAMP-like complex RNA-binding factor ZCCHC7</fullName>
    </alternativeName>
</protein>
<dbReference type="GO" id="GO:0071038">
    <property type="term" value="P:TRAMP-dependent tRNA surveillance pathway"/>
    <property type="evidence" value="ECO:0007669"/>
    <property type="project" value="TreeGrafter"/>
</dbReference>
<comment type="subcellular location">
    <subcellularLocation>
        <location evidence="1">Nucleus</location>
    </subcellularLocation>
</comment>
<organism evidence="13 14">
    <name type="scientific">Homarus americanus</name>
    <name type="common">American lobster</name>
    <dbReference type="NCBI Taxonomy" id="6706"/>
    <lineage>
        <taxon>Eukaryota</taxon>
        <taxon>Metazoa</taxon>
        <taxon>Ecdysozoa</taxon>
        <taxon>Arthropoda</taxon>
        <taxon>Crustacea</taxon>
        <taxon>Multicrustacea</taxon>
        <taxon>Malacostraca</taxon>
        <taxon>Eumalacostraca</taxon>
        <taxon>Eucarida</taxon>
        <taxon>Decapoda</taxon>
        <taxon>Pleocyemata</taxon>
        <taxon>Astacidea</taxon>
        <taxon>Nephropoidea</taxon>
        <taxon>Nephropidae</taxon>
        <taxon>Homarus</taxon>
    </lineage>
</organism>
<dbReference type="Proteomes" id="UP000747542">
    <property type="component" value="Unassembled WGS sequence"/>
</dbReference>
<dbReference type="GO" id="GO:0008270">
    <property type="term" value="F:zinc ion binding"/>
    <property type="evidence" value="ECO:0007669"/>
    <property type="project" value="UniProtKB-KW"/>
</dbReference>
<evidence type="ECO:0000256" key="5">
    <source>
        <dbReference type="ARBA" id="ARBA00022833"/>
    </source>
</evidence>
<feature type="region of interest" description="Disordered" evidence="11">
    <location>
        <begin position="1068"/>
        <end position="1087"/>
    </location>
</feature>
<feature type="compositionally biased region" description="Polar residues" evidence="11">
    <location>
        <begin position="1069"/>
        <end position="1087"/>
    </location>
</feature>
<keyword evidence="3" id="KW-0677">Repeat</keyword>
<evidence type="ECO:0000256" key="2">
    <source>
        <dbReference type="ARBA" id="ARBA00022723"/>
    </source>
</evidence>
<evidence type="ECO:0000256" key="9">
    <source>
        <dbReference type="PROSITE-ProRule" id="PRU00047"/>
    </source>
</evidence>
<dbReference type="GO" id="GO:0071031">
    <property type="term" value="P:nuclear mRNA surveillance of mRNA 3'-end processing"/>
    <property type="evidence" value="ECO:0007669"/>
    <property type="project" value="TreeGrafter"/>
</dbReference>
<dbReference type="CDD" id="cd00105">
    <property type="entry name" value="KH-I"/>
    <property type="match status" value="1"/>
</dbReference>
<evidence type="ECO:0000256" key="11">
    <source>
        <dbReference type="SAM" id="MobiDB-lite"/>
    </source>
</evidence>
<reference evidence="13" key="1">
    <citation type="journal article" date="2021" name="Sci. Adv.">
        <title>The American lobster genome reveals insights on longevity, neural, and immune adaptations.</title>
        <authorList>
            <person name="Polinski J.M."/>
            <person name="Zimin A.V."/>
            <person name="Clark K.F."/>
            <person name="Kohn A.B."/>
            <person name="Sadowski N."/>
            <person name="Timp W."/>
            <person name="Ptitsyn A."/>
            <person name="Khanna P."/>
            <person name="Romanova D.Y."/>
            <person name="Williams P."/>
            <person name="Greenwood S.J."/>
            <person name="Moroz L.L."/>
            <person name="Walt D.R."/>
            <person name="Bodnar A.G."/>
        </authorList>
    </citation>
    <scope>NUCLEOTIDE SEQUENCE</scope>
    <source>
        <strain evidence="13">GMGI-L3</strain>
    </source>
</reference>
<keyword evidence="6" id="KW-0539">Nucleus</keyword>
<keyword evidence="2" id="KW-0479">Metal-binding</keyword>
<dbReference type="OrthoDB" id="6342085at2759"/>
<dbReference type="AlphaFoldDB" id="A0A8J5JZ78"/>
<dbReference type="Pfam" id="PF00013">
    <property type="entry name" value="KH_1"/>
    <property type="match status" value="1"/>
</dbReference>
<dbReference type="SMART" id="SM00343">
    <property type="entry name" value="ZnF_C2HC"/>
    <property type="match status" value="3"/>
</dbReference>
<dbReference type="InterPro" id="IPR004087">
    <property type="entry name" value="KH_dom"/>
</dbReference>
<evidence type="ECO:0000256" key="6">
    <source>
        <dbReference type="ARBA" id="ARBA00023242"/>
    </source>
</evidence>
<dbReference type="GO" id="GO:0071036">
    <property type="term" value="P:nuclear polyadenylation-dependent snoRNA catabolic process"/>
    <property type="evidence" value="ECO:0007669"/>
    <property type="project" value="TreeGrafter"/>
</dbReference>
<dbReference type="GO" id="GO:0003723">
    <property type="term" value="F:RNA binding"/>
    <property type="evidence" value="ECO:0007669"/>
    <property type="project" value="UniProtKB-UniRule"/>
</dbReference>
<feature type="region of interest" description="Disordered" evidence="11">
    <location>
        <begin position="69"/>
        <end position="121"/>
    </location>
</feature>
<gene>
    <name evidence="13" type="primary">zcchc7-L</name>
    <name evidence="13" type="ORF">Hamer_G014252</name>
</gene>
<feature type="region of interest" description="Disordered" evidence="11">
    <location>
        <begin position="171"/>
        <end position="194"/>
    </location>
</feature>
<keyword evidence="10" id="KW-0694">RNA-binding</keyword>
<feature type="compositionally biased region" description="Polar residues" evidence="11">
    <location>
        <begin position="82"/>
        <end position="114"/>
    </location>
</feature>
<evidence type="ECO:0000313" key="14">
    <source>
        <dbReference type="Proteomes" id="UP000747542"/>
    </source>
</evidence>
<dbReference type="EMBL" id="JAHLQT010025553">
    <property type="protein sequence ID" value="KAG7164125.1"/>
    <property type="molecule type" value="Genomic_DNA"/>
</dbReference>
<dbReference type="GO" id="GO:0031499">
    <property type="term" value="C:TRAMP complex"/>
    <property type="evidence" value="ECO:0007669"/>
    <property type="project" value="TreeGrafter"/>
</dbReference>
<dbReference type="Pfam" id="PF00098">
    <property type="entry name" value="zf-CCHC"/>
    <property type="match status" value="2"/>
</dbReference>
<feature type="domain" description="CCHC-type" evidence="12">
    <location>
        <begin position="560"/>
        <end position="575"/>
    </location>
</feature>
<evidence type="ECO:0000259" key="12">
    <source>
        <dbReference type="PROSITE" id="PS50158"/>
    </source>
</evidence>
<keyword evidence="4 9" id="KW-0863">Zinc-finger</keyword>
<feature type="compositionally biased region" description="Low complexity" evidence="11">
    <location>
        <begin position="990"/>
        <end position="1006"/>
    </location>
</feature>
<proteinExistence type="predicted"/>
<dbReference type="SMART" id="SM00322">
    <property type="entry name" value="KH"/>
    <property type="match status" value="1"/>
</dbReference>
<keyword evidence="5" id="KW-0862">Zinc</keyword>
<dbReference type="PROSITE" id="PS50084">
    <property type="entry name" value="KH_TYPE_1"/>
    <property type="match status" value="1"/>
</dbReference>
<comment type="caution">
    <text evidence="13">The sequence shown here is derived from an EMBL/GenBank/DDBJ whole genome shotgun (WGS) entry which is preliminary data.</text>
</comment>
<feature type="compositionally biased region" description="Basic residues" evidence="11">
    <location>
        <begin position="945"/>
        <end position="963"/>
    </location>
</feature>
<dbReference type="GO" id="GO:0071039">
    <property type="term" value="P:nuclear polyadenylation-dependent CUT catabolic process"/>
    <property type="evidence" value="ECO:0007669"/>
    <property type="project" value="TreeGrafter"/>
</dbReference>
<evidence type="ECO:0000256" key="10">
    <source>
        <dbReference type="PROSITE-ProRule" id="PRU00117"/>
    </source>
</evidence>
<feature type="compositionally biased region" description="Basic and acidic residues" evidence="11">
    <location>
        <begin position="1007"/>
        <end position="1016"/>
    </location>
</feature>
<dbReference type="PROSITE" id="PS50158">
    <property type="entry name" value="ZF_CCHC"/>
    <property type="match status" value="2"/>
</dbReference>
<name>A0A8J5JZ78_HOMAM</name>
<keyword evidence="14" id="KW-1185">Reference proteome</keyword>
<evidence type="ECO:0000256" key="1">
    <source>
        <dbReference type="ARBA" id="ARBA00004123"/>
    </source>
</evidence>
<dbReference type="GO" id="GO:0071037">
    <property type="term" value="P:nuclear polyadenylation-dependent snRNA catabolic process"/>
    <property type="evidence" value="ECO:0007669"/>
    <property type="project" value="TreeGrafter"/>
</dbReference>
<feature type="region of interest" description="Disordered" evidence="11">
    <location>
        <begin position="1"/>
        <end position="21"/>
    </location>
</feature>
<evidence type="ECO:0000256" key="3">
    <source>
        <dbReference type="ARBA" id="ARBA00022737"/>
    </source>
</evidence>
<evidence type="ECO:0000256" key="4">
    <source>
        <dbReference type="ARBA" id="ARBA00022771"/>
    </source>
</evidence>
<sequence length="1087" mass="122884">MSYNNDDEDWSSSSEFDSEDEEMDYGLYAQLYFEPNLEATYASTSSQVDHGISLEETFEKNINGITDSSETSLLAKEDKNKPQQGDKTCMSNHPSQFCLSEESNAPCSKVPQTQARKERDRLSSICSEGSIPGHIPLDDLYCNIITIDDDVDIEADTSNKLSILDRNTISQNDGHESRRKSKRKRNDEGDSDECVEEESRCDSLVLAEPNSAGTTISKRKFNLVDDCINFDSDVYACTPPRPKVYEIVTLSSDAQSESDGEVTVRTKTSEAGCSLDQLTEETFINNPKRARVVQNSINNTTKNYMRATVRTHSALKIDEVLLSSDDDSDSDISVLDLKNSPNLTLNIDTQLSTLLQDLAEDDNGVNEQHKLTKKNCRLSLLPQTIDFSRGRLDTRKKSTCDHWTQEMVNFYDSDVSEDLEIKQVHQQQTNAKSSWGIISSDYLIKHSRRYYDAQVRCTRCKQYGHMVKECPRVPHCHLCSGTDHIYRHQCPDNCCFRCGGNPHMFCPDTANSLTCSLCGYKGHRKELCPDLWRRFHNTISGEVPEPPPRTKTRPTRDRFCYNCGKRGHYGHNCPKSFQNHFYLKVPQSVISYSSPTSLKDGSSVVSSEGPQIMEYDIIKFPIKDKEDERLLEQGGVITKEMDSHSGVNVHIDSQAHCAKKEPAVTIPIKAKEIGRLLGQRGVIMKEIMRRSGAYLHIDCLLPNKKVFIYGSSEACCAAQEMVEVLLGQKPFAGLEDFISFVSKNQSSAIPLTGGYVQSLKQARKEKRQIKKTTYSPLQFNYLLQICGSKSKFLKTLRQNLSSLKNVNPDIGHSLIKLKEIQTALKQKHVIPYENSIKEMMRQVSCVVVGAEKYTYGQLRNLMMKIQKSKNNCISEDMCSKIAFKLGNIYSPHLGQLDELIEFGTRFEQSRLDKSKNEGNKTKKVKKLKAKILKDGETIQTNQGNVKKKKTSKKVKVTTGKKVKVTTGKNDKFKKRRLRKKERKGKGNILEENWTMENEGGTGTTNKNDQKSIESKGKANQKVKPPTKGDAKKKGNRKQKKKIICWKCEQVKYIRNGCKCKKLQGHVKGTKQTAQNDNPNTNVMFGDQ</sequence>
<feature type="compositionally biased region" description="Basic residues" evidence="11">
    <location>
        <begin position="971"/>
        <end position="985"/>
    </location>
</feature>
<evidence type="ECO:0000256" key="7">
    <source>
        <dbReference type="ARBA" id="ARBA00041190"/>
    </source>
</evidence>
<dbReference type="GO" id="GO:0071035">
    <property type="term" value="P:nuclear polyadenylation-dependent rRNA catabolic process"/>
    <property type="evidence" value="ECO:0007669"/>
    <property type="project" value="TreeGrafter"/>
</dbReference>
<dbReference type="InterPro" id="IPR004088">
    <property type="entry name" value="KH_dom_type_1"/>
</dbReference>
<feature type="region of interest" description="Disordered" evidence="11">
    <location>
        <begin position="942"/>
        <end position="1040"/>
    </location>
</feature>
<evidence type="ECO:0000313" key="13">
    <source>
        <dbReference type="EMBL" id="KAG7164125.1"/>
    </source>
</evidence>
<dbReference type="InterPro" id="IPR051644">
    <property type="entry name" value="TRAMP_AT-DNA-binding"/>
</dbReference>
<dbReference type="InterPro" id="IPR001878">
    <property type="entry name" value="Znf_CCHC"/>
</dbReference>